<reference evidence="6 7" key="1">
    <citation type="submission" date="2011-09" db="EMBL/GenBank/DDBJ databases">
        <title>The Genome Sequence of Bacillus smithii 7_3_47FAA.</title>
        <authorList>
            <consortium name="The Broad Institute Genome Sequencing Platform"/>
            <person name="Earl A."/>
            <person name="Ward D."/>
            <person name="Feldgarden M."/>
            <person name="Gevers D."/>
            <person name="Daigneault M."/>
            <person name="Strauss J."/>
            <person name="Allen-Vercoe E."/>
            <person name="Young S.K."/>
            <person name="Zeng Q."/>
            <person name="Gargeya S."/>
            <person name="Fitzgerald M."/>
            <person name="Haas B."/>
            <person name="Abouelleil A."/>
            <person name="Alvarado L."/>
            <person name="Arachchi H.M."/>
            <person name="Berlin A."/>
            <person name="Brown A."/>
            <person name="Chapman S.B."/>
            <person name="Chen Z."/>
            <person name="Dunbar C."/>
            <person name="Freedman E."/>
            <person name="Gearin G."/>
            <person name="Goldberg J."/>
            <person name="Griggs A."/>
            <person name="Gujja S."/>
            <person name="Heiman D."/>
            <person name="Howarth C."/>
            <person name="Larson L."/>
            <person name="Lui A."/>
            <person name="MacDonald P.J.P."/>
            <person name="Montmayeur A."/>
            <person name="Murphy C."/>
            <person name="Neiman D."/>
            <person name="Pearson M."/>
            <person name="Priest M."/>
            <person name="Roberts A."/>
            <person name="Saif S."/>
            <person name="Shea T."/>
            <person name="Shenoy N."/>
            <person name="Sisk P."/>
            <person name="Stolte C."/>
            <person name="Sykes S."/>
            <person name="Wortman J."/>
            <person name="Nusbaum C."/>
            <person name="Birren B."/>
        </authorList>
    </citation>
    <scope>NUCLEOTIDE SEQUENCE [LARGE SCALE GENOMIC DNA]</scope>
    <source>
        <strain evidence="6 7">7_3_47FAA</strain>
    </source>
</reference>
<comment type="subcellular location">
    <subcellularLocation>
        <location evidence="2">Bacterial flagellum basal body</location>
    </subcellularLocation>
</comment>
<dbReference type="InterPro" id="IPR010930">
    <property type="entry name" value="Flg_bb/hook_C_dom"/>
</dbReference>
<keyword evidence="6" id="KW-0282">Flagellum</keyword>
<accession>G9QJ65</accession>
<organism evidence="6 7">
    <name type="scientific">Bacillus smithii 7_3_47FAA</name>
    <dbReference type="NCBI Taxonomy" id="665952"/>
    <lineage>
        <taxon>Bacteria</taxon>
        <taxon>Bacillati</taxon>
        <taxon>Bacillota</taxon>
        <taxon>Bacilli</taxon>
        <taxon>Bacillales</taxon>
        <taxon>Bacillaceae</taxon>
        <taxon>Bacillus</taxon>
    </lineage>
</organism>
<dbReference type="GO" id="GO:0071978">
    <property type="term" value="P:bacterial-type flagellum-dependent swarming motility"/>
    <property type="evidence" value="ECO:0007669"/>
    <property type="project" value="TreeGrafter"/>
</dbReference>
<dbReference type="InterPro" id="IPR019776">
    <property type="entry name" value="Flagellar_basal_body_rod_CS"/>
</dbReference>
<dbReference type="Pfam" id="PF06429">
    <property type="entry name" value="Flg_bbr_C"/>
    <property type="match status" value="1"/>
</dbReference>
<comment type="caution">
    <text evidence="6">The sequence shown here is derived from an EMBL/GenBank/DDBJ whole genome shotgun (WGS) entry which is preliminary data.</text>
</comment>
<name>G9QJ65_9BACI</name>
<dbReference type="HOGENOM" id="CLU_013687_0_2_9"/>
<dbReference type="Pfam" id="PF00460">
    <property type="entry name" value="Flg_bb_rod"/>
    <property type="match status" value="1"/>
</dbReference>
<evidence type="ECO:0000259" key="5">
    <source>
        <dbReference type="Pfam" id="PF22692"/>
    </source>
</evidence>
<evidence type="ECO:0000313" key="6">
    <source>
        <dbReference type="EMBL" id="EHL78797.1"/>
    </source>
</evidence>
<evidence type="ECO:0000259" key="4">
    <source>
        <dbReference type="Pfam" id="PF06429"/>
    </source>
</evidence>
<dbReference type="Proteomes" id="UP000011747">
    <property type="component" value="Unassembled WGS sequence"/>
</dbReference>
<dbReference type="NCBIfam" id="TIGR03506">
    <property type="entry name" value="FlgEFG_subfam"/>
    <property type="match status" value="1"/>
</dbReference>
<feature type="domain" description="Flagellar basal-body/hook protein C-terminal" evidence="4">
    <location>
        <begin position="228"/>
        <end position="273"/>
    </location>
</feature>
<feature type="domain" description="Flagellar hook protein FlgE/F/G-like D1" evidence="5">
    <location>
        <begin position="104"/>
        <end position="173"/>
    </location>
</feature>
<dbReference type="AlphaFoldDB" id="G9QJ65"/>
<sequence length="274" mass="30085">MNRIMINATNTLGQLQKQLDVISNNLANADTNGFKSREATFSDLLVQQFQNQLHPNSEMGRMTPEGIRLGTGAKLAQTKMNTKLGPIQTTGRSLDLALTNENQYFKVLVQENGREEIRFTRNGAFYLSPVNGNQVMLVTAEGYPVLDEQNRPVQLNRQAGQNITVDKTGRLSVGGGQAVNLGIVSVERPQYLEQKGNNLLGLPADSTVAIGEVARDLTGALRSEISVQQGALEKSNVDISKEMTDMINVQRSYQFQSRSVTLGDQMMGLVNSLR</sequence>
<dbReference type="InterPro" id="IPR053967">
    <property type="entry name" value="LlgE_F_G-like_D1"/>
</dbReference>
<keyword evidence="7" id="KW-1185">Reference proteome</keyword>
<comment type="similarity">
    <text evidence="1 2">Belongs to the flagella basal body rod proteins family.</text>
</comment>
<gene>
    <name evidence="6" type="ORF">HMPREF1015_02513</name>
</gene>
<dbReference type="PANTHER" id="PTHR30435:SF19">
    <property type="entry name" value="FLAGELLAR BASAL-BODY ROD PROTEIN FLGG"/>
    <property type="match status" value="1"/>
</dbReference>
<proteinExistence type="inferred from homology"/>
<evidence type="ECO:0000313" key="7">
    <source>
        <dbReference type="Proteomes" id="UP000011747"/>
    </source>
</evidence>
<protein>
    <submittedName>
        <fullName evidence="6">Flagellar hook-basal body protein</fullName>
    </submittedName>
</protein>
<dbReference type="InterPro" id="IPR001444">
    <property type="entry name" value="Flag_bb_rod_N"/>
</dbReference>
<dbReference type="SUPFAM" id="SSF117143">
    <property type="entry name" value="Flagellar hook protein flgE"/>
    <property type="match status" value="1"/>
</dbReference>
<evidence type="ECO:0000256" key="2">
    <source>
        <dbReference type="RuleBase" id="RU362116"/>
    </source>
</evidence>
<dbReference type="RefSeq" id="WP_003353318.1">
    <property type="nucleotide sequence ID" value="NZ_JH414746.1"/>
</dbReference>
<dbReference type="PANTHER" id="PTHR30435">
    <property type="entry name" value="FLAGELLAR PROTEIN"/>
    <property type="match status" value="1"/>
</dbReference>
<dbReference type="GO" id="GO:0009425">
    <property type="term" value="C:bacterial-type flagellum basal body"/>
    <property type="evidence" value="ECO:0007669"/>
    <property type="project" value="UniProtKB-SubCell"/>
</dbReference>
<keyword evidence="2" id="KW-0975">Bacterial flagellum</keyword>
<evidence type="ECO:0000259" key="3">
    <source>
        <dbReference type="Pfam" id="PF00460"/>
    </source>
</evidence>
<dbReference type="EMBL" id="ACWF01000053">
    <property type="protein sequence ID" value="EHL78797.1"/>
    <property type="molecule type" value="Genomic_DNA"/>
</dbReference>
<dbReference type="InterPro" id="IPR037925">
    <property type="entry name" value="FlgE/F/G-like"/>
</dbReference>
<evidence type="ECO:0000256" key="1">
    <source>
        <dbReference type="ARBA" id="ARBA00009677"/>
    </source>
</evidence>
<keyword evidence="6" id="KW-0966">Cell projection</keyword>
<dbReference type="InterPro" id="IPR020013">
    <property type="entry name" value="Flagellar_FlgE/F/G"/>
</dbReference>
<dbReference type="PROSITE" id="PS00588">
    <property type="entry name" value="FLAGELLA_BB_ROD"/>
    <property type="match status" value="1"/>
</dbReference>
<dbReference type="Pfam" id="PF22692">
    <property type="entry name" value="LlgE_F_G_D1"/>
    <property type="match status" value="1"/>
</dbReference>
<dbReference type="PATRIC" id="fig|665952.3.peg.1014"/>
<keyword evidence="6" id="KW-0969">Cilium</keyword>
<feature type="domain" description="Flagellar basal body rod protein N-terminal" evidence="3">
    <location>
        <begin position="7"/>
        <end position="35"/>
    </location>
</feature>